<dbReference type="EMBL" id="JARJCM010000127">
    <property type="protein sequence ID" value="KAJ7027229.1"/>
    <property type="molecule type" value="Genomic_DNA"/>
</dbReference>
<feature type="non-terminal residue" evidence="1">
    <location>
        <position position="112"/>
    </location>
</feature>
<accession>A0AAD6SFY7</accession>
<protein>
    <submittedName>
        <fullName evidence="1">Uncharacterized protein</fullName>
    </submittedName>
</protein>
<organism evidence="1 2">
    <name type="scientific">Mycena alexandri</name>
    <dbReference type="NCBI Taxonomy" id="1745969"/>
    <lineage>
        <taxon>Eukaryota</taxon>
        <taxon>Fungi</taxon>
        <taxon>Dikarya</taxon>
        <taxon>Basidiomycota</taxon>
        <taxon>Agaricomycotina</taxon>
        <taxon>Agaricomycetes</taxon>
        <taxon>Agaricomycetidae</taxon>
        <taxon>Agaricales</taxon>
        <taxon>Marasmiineae</taxon>
        <taxon>Mycenaceae</taxon>
        <taxon>Mycena</taxon>
    </lineage>
</organism>
<gene>
    <name evidence="1" type="ORF">C8F04DRAFT_965444</name>
</gene>
<sequence>MPRIPFTNLHLEDDTHVIKVRPHAKRKVVVPIGPALPRRDTVVSEQKHARLMLVLFKPWRHADDLRHSGQTWLEAYKQFLQTCSPDIVEYIDNMQLLHECKDSRDAHYSNRR</sequence>
<comment type="caution">
    <text evidence="1">The sequence shown here is derived from an EMBL/GenBank/DDBJ whole genome shotgun (WGS) entry which is preliminary data.</text>
</comment>
<evidence type="ECO:0000313" key="2">
    <source>
        <dbReference type="Proteomes" id="UP001218188"/>
    </source>
</evidence>
<name>A0AAD6SFY7_9AGAR</name>
<keyword evidence="2" id="KW-1185">Reference proteome</keyword>
<reference evidence="1" key="1">
    <citation type="submission" date="2023-03" db="EMBL/GenBank/DDBJ databases">
        <title>Massive genome expansion in bonnet fungi (Mycena s.s.) driven by repeated elements and novel gene families across ecological guilds.</title>
        <authorList>
            <consortium name="Lawrence Berkeley National Laboratory"/>
            <person name="Harder C.B."/>
            <person name="Miyauchi S."/>
            <person name="Viragh M."/>
            <person name="Kuo A."/>
            <person name="Thoen E."/>
            <person name="Andreopoulos B."/>
            <person name="Lu D."/>
            <person name="Skrede I."/>
            <person name="Drula E."/>
            <person name="Henrissat B."/>
            <person name="Morin E."/>
            <person name="Kohler A."/>
            <person name="Barry K."/>
            <person name="LaButti K."/>
            <person name="Morin E."/>
            <person name="Salamov A."/>
            <person name="Lipzen A."/>
            <person name="Mereny Z."/>
            <person name="Hegedus B."/>
            <person name="Baldrian P."/>
            <person name="Stursova M."/>
            <person name="Weitz H."/>
            <person name="Taylor A."/>
            <person name="Grigoriev I.V."/>
            <person name="Nagy L.G."/>
            <person name="Martin F."/>
            <person name="Kauserud H."/>
        </authorList>
    </citation>
    <scope>NUCLEOTIDE SEQUENCE</scope>
    <source>
        <strain evidence="1">CBHHK200</strain>
    </source>
</reference>
<dbReference type="Proteomes" id="UP001218188">
    <property type="component" value="Unassembled WGS sequence"/>
</dbReference>
<evidence type="ECO:0000313" key="1">
    <source>
        <dbReference type="EMBL" id="KAJ7027229.1"/>
    </source>
</evidence>
<dbReference type="AlphaFoldDB" id="A0AAD6SFY7"/>
<proteinExistence type="predicted"/>